<accession>A0ABU4PNY2</accession>
<dbReference type="SUPFAM" id="SSF47616">
    <property type="entry name" value="GST C-terminal domain-like"/>
    <property type="match status" value="1"/>
</dbReference>
<protein>
    <submittedName>
        <fullName evidence="2">Glutathione S-transferase</fullName>
        <ecNumber evidence="2">2.5.1.18</ecNumber>
    </submittedName>
</protein>
<organism evidence="2 3">
    <name type="scientific">Sphingomonas echinoides</name>
    <dbReference type="NCBI Taxonomy" id="59803"/>
    <lineage>
        <taxon>Bacteria</taxon>
        <taxon>Pseudomonadati</taxon>
        <taxon>Pseudomonadota</taxon>
        <taxon>Alphaproteobacteria</taxon>
        <taxon>Sphingomonadales</taxon>
        <taxon>Sphingomonadaceae</taxon>
        <taxon>Sphingomonas</taxon>
    </lineage>
</organism>
<dbReference type="InterPro" id="IPR050213">
    <property type="entry name" value="GST_superfamily"/>
</dbReference>
<dbReference type="InterPro" id="IPR036282">
    <property type="entry name" value="Glutathione-S-Trfase_C_sf"/>
</dbReference>
<evidence type="ECO:0000313" key="2">
    <source>
        <dbReference type="EMBL" id="MDX5985850.1"/>
    </source>
</evidence>
<dbReference type="PANTHER" id="PTHR11571">
    <property type="entry name" value="GLUTATHIONE S-TRANSFERASE"/>
    <property type="match status" value="1"/>
</dbReference>
<evidence type="ECO:0000313" key="3">
    <source>
        <dbReference type="Proteomes" id="UP001279660"/>
    </source>
</evidence>
<keyword evidence="2" id="KW-0808">Transferase</keyword>
<comment type="caution">
    <text evidence="2">The sequence shown here is derived from an EMBL/GenBank/DDBJ whole genome shotgun (WGS) entry which is preliminary data.</text>
</comment>
<dbReference type="Proteomes" id="UP001279660">
    <property type="component" value="Unassembled WGS sequence"/>
</dbReference>
<dbReference type="GO" id="GO:0004364">
    <property type="term" value="F:glutathione transferase activity"/>
    <property type="evidence" value="ECO:0007669"/>
    <property type="project" value="UniProtKB-EC"/>
</dbReference>
<dbReference type="PROSITE" id="PS50405">
    <property type="entry name" value="GST_CTER"/>
    <property type="match status" value="1"/>
</dbReference>
<dbReference type="InterPro" id="IPR036249">
    <property type="entry name" value="Thioredoxin-like_sf"/>
</dbReference>
<name>A0ABU4PNY2_9SPHN</name>
<dbReference type="Pfam" id="PF14497">
    <property type="entry name" value="GST_C_3"/>
    <property type="match status" value="1"/>
</dbReference>
<sequence>MRYGLWYWPGIQGRGEFIRLPLEAAGIAYVDCGRVEGEDMLVANMAHHAAKRGPFAPPYLELDGMVIAQVANILLFLGDHHQVGASRIADRLWLNQLQLTIADMVTEVHSVHHPVAGSLTYEEQKDTALAVAKVFREERMPKFLTHFDEAAKSGPGEWLIDHHWTYADTSLFQLVEGLRYMFPKRMAALEPAYPDLIRIRDLVADLPGIRAYLKSERRLPFSQNGIFRHYPELDAA</sequence>
<dbReference type="RefSeq" id="WP_010407279.1">
    <property type="nucleotide sequence ID" value="NZ_JAWXXV010000001.1"/>
</dbReference>
<gene>
    <name evidence="2" type="ORF">SIL82_16465</name>
</gene>
<feature type="domain" description="GST C-terminal" evidence="1">
    <location>
        <begin position="87"/>
        <end position="221"/>
    </location>
</feature>
<dbReference type="Gene3D" id="1.20.1050.10">
    <property type="match status" value="1"/>
</dbReference>
<dbReference type="InterPro" id="IPR004046">
    <property type="entry name" value="GST_C"/>
</dbReference>
<dbReference type="CDD" id="cd03192">
    <property type="entry name" value="GST_C_Sigma_like"/>
    <property type="match status" value="1"/>
</dbReference>
<dbReference type="PANTHER" id="PTHR11571:SF263">
    <property type="entry name" value="GLUTATHIONE S-TRANSFERASE"/>
    <property type="match status" value="1"/>
</dbReference>
<proteinExistence type="predicted"/>
<keyword evidence="3" id="KW-1185">Reference proteome</keyword>
<reference evidence="2 3" key="1">
    <citation type="submission" date="2023-11" db="EMBL/GenBank/DDBJ databases">
        <title>MicrobeMod: A computational toolkit for identifying prokaryotic methylation and restriction-modification with nanopore sequencing.</title>
        <authorList>
            <person name="Crits-Christoph A."/>
            <person name="Kang S.C."/>
            <person name="Lee H."/>
            <person name="Ostrov N."/>
        </authorList>
    </citation>
    <scope>NUCLEOTIDE SEQUENCE [LARGE SCALE GENOMIC DNA]</scope>
    <source>
        <strain evidence="2 3">ATCC 14820</strain>
    </source>
</reference>
<evidence type="ECO:0000259" key="1">
    <source>
        <dbReference type="PROSITE" id="PS50405"/>
    </source>
</evidence>
<dbReference type="InterPro" id="IPR010987">
    <property type="entry name" value="Glutathione-S-Trfase_C-like"/>
</dbReference>
<dbReference type="Gene3D" id="3.40.30.10">
    <property type="entry name" value="Glutaredoxin"/>
    <property type="match status" value="1"/>
</dbReference>
<dbReference type="EMBL" id="JAWXXV010000001">
    <property type="protein sequence ID" value="MDX5985850.1"/>
    <property type="molecule type" value="Genomic_DNA"/>
</dbReference>
<dbReference type="EC" id="2.5.1.18" evidence="2"/>
<dbReference type="SUPFAM" id="SSF52833">
    <property type="entry name" value="Thioredoxin-like"/>
    <property type="match status" value="1"/>
</dbReference>